<dbReference type="Proteomes" id="UP000187429">
    <property type="component" value="Unassembled WGS sequence"/>
</dbReference>
<evidence type="ECO:0000256" key="3">
    <source>
        <dbReference type="ARBA" id="ARBA00022490"/>
    </source>
</evidence>
<sequence length="237" mass="25819">MSFRDLQFGCRDSKRERARSGTDGECQVGTGARVANEGQFRRGAKSVARESVIFRASQSEFCSSGESELALILGNLSQAELTLLLKYIYYGLARPNQFNCSALLNWHEKVVELTGVAGICKLNKQTRYFDIDRGQLFALQPPPSPRSDLFSDLISISISIHIFVGAVIVVASARFLIALIARPAATFALVPTLSSGPGPSLTSAPSTLHRLPLAHAPPELAQLRLKRPAKLAQLELR</sequence>
<feature type="transmembrane region" description="Helical" evidence="5">
    <location>
        <begin position="153"/>
        <end position="177"/>
    </location>
</feature>
<reference evidence="7" key="1">
    <citation type="submission" date="2017-01" db="EMBL/GenBank/DDBJ databases">
        <authorList>
            <person name="Wang Y."/>
            <person name="White M."/>
            <person name="Kvist S."/>
            <person name="Moncalvo J.-M."/>
        </authorList>
    </citation>
    <scope>NUCLEOTIDE SEQUENCE [LARGE SCALE GENOMIC DNA]</scope>
    <source>
        <strain evidence="7">ID-206-W2</strain>
    </source>
</reference>
<dbReference type="SUPFAM" id="SSF69103">
    <property type="entry name" value="Arp2/3 complex 16 kDa subunit ARPC5"/>
    <property type="match status" value="1"/>
</dbReference>
<evidence type="ECO:0000256" key="2">
    <source>
        <dbReference type="ARBA" id="ARBA00006084"/>
    </source>
</evidence>
<dbReference type="InterPro" id="IPR036743">
    <property type="entry name" value="ARPC5_sf"/>
</dbReference>
<dbReference type="GO" id="GO:0034314">
    <property type="term" value="P:Arp2/3 complex-mediated actin nucleation"/>
    <property type="evidence" value="ECO:0007669"/>
    <property type="project" value="InterPro"/>
</dbReference>
<proteinExistence type="inferred from homology"/>
<evidence type="ECO:0000313" key="7">
    <source>
        <dbReference type="Proteomes" id="UP000187429"/>
    </source>
</evidence>
<keyword evidence="5" id="KW-0472">Membrane</keyword>
<name>A0A1R1YL70_9FUNG</name>
<keyword evidence="4" id="KW-0206">Cytoskeleton</keyword>
<gene>
    <name evidence="6" type="ORF">AYI69_g3096</name>
</gene>
<evidence type="ECO:0000313" key="6">
    <source>
        <dbReference type="EMBL" id="OMJ27466.1"/>
    </source>
</evidence>
<comment type="similarity">
    <text evidence="2">Belongs to the ARPC5 family.</text>
</comment>
<protein>
    <submittedName>
        <fullName evidence="6">Actin-related protein 2/3 complex subunit 5</fullName>
    </submittedName>
</protein>
<evidence type="ECO:0000256" key="5">
    <source>
        <dbReference type="SAM" id="Phobius"/>
    </source>
</evidence>
<dbReference type="OrthoDB" id="429520at2759"/>
<dbReference type="GO" id="GO:0030833">
    <property type="term" value="P:regulation of actin filament polymerization"/>
    <property type="evidence" value="ECO:0007669"/>
    <property type="project" value="InterPro"/>
</dbReference>
<keyword evidence="7" id="KW-1185">Reference proteome</keyword>
<accession>A0A1R1YL70</accession>
<keyword evidence="5" id="KW-0812">Transmembrane</keyword>
<dbReference type="EMBL" id="LSSM01000999">
    <property type="protein sequence ID" value="OMJ27466.1"/>
    <property type="molecule type" value="Genomic_DNA"/>
</dbReference>
<evidence type="ECO:0000256" key="1">
    <source>
        <dbReference type="ARBA" id="ARBA00004245"/>
    </source>
</evidence>
<keyword evidence="5" id="KW-1133">Transmembrane helix</keyword>
<dbReference type="Gene3D" id="1.25.40.190">
    <property type="entry name" value="Actin-related protein 2/3 complex subunit 5"/>
    <property type="match status" value="1"/>
</dbReference>
<evidence type="ECO:0000256" key="4">
    <source>
        <dbReference type="ARBA" id="ARBA00023212"/>
    </source>
</evidence>
<comment type="subcellular location">
    <subcellularLocation>
        <location evidence="1">Cytoplasm</location>
        <location evidence="1">Cytoskeleton</location>
    </subcellularLocation>
</comment>
<dbReference type="AlphaFoldDB" id="A0A1R1YL70"/>
<dbReference type="Pfam" id="PF04699">
    <property type="entry name" value="P16-Arc"/>
    <property type="match status" value="1"/>
</dbReference>
<keyword evidence="3" id="KW-0963">Cytoplasm</keyword>
<dbReference type="InterPro" id="IPR006789">
    <property type="entry name" value="ARPC5"/>
</dbReference>
<organism evidence="6 7">
    <name type="scientific">Smittium culicis</name>
    <dbReference type="NCBI Taxonomy" id="133412"/>
    <lineage>
        <taxon>Eukaryota</taxon>
        <taxon>Fungi</taxon>
        <taxon>Fungi incertae sedis</taxon>
        <taxon>Zoopagomycota</taxon>
        <taxon>Kickxellomycotina</taxon>
        <taxon>Harpellomycetes</taxon>
        <taxon>Harpellales</taxon>
        <taxon>Legeriomycetaceae</taxon>
        <taxon>Smittium</taxon>
    </lineage>
</organism>
<comment type="caution">
    <text evidence="6">The sequence shown here is derived from an EMBL/GenBank/DDBJ whole genome shotgun (WGS) entry which is preliminary data.</text>
</comment>
<dbReference type="GO" id="GO:0005885">
    <property type="term" value="C:Arp2/3 protein complex"/>
    <property type="evidence" value="ECO:0007669"/>
    <property type="project" value="InterPro"/>
</dbReference>